<evidence type="ECO:0000259" key="2">
    <source>
        <dbReference type="PROSITE" id="PS50072"/>
    </source>
</evidence>
<feature type="region of interest" description="Disordered" evidence="1">
    <location>
        <begin position="650"/>
        <end position="679"/>
    </location>
</feature>
<evidence type="ECO:0000313" key="4">
    <source>
        <dbReference type="Proteomes" id="UP001642484"/>
    </source>
</evidence>
<evidence type="ECO:0000256" key="1">
    <source>
        <dbReference type="SAM" id="MobiDB-lite"/>
    </source>
</evidence>
<dbReference type="PRINTS" id="PR00153">
    <property type="entry name" value="CSAPPISMRASE"/>
</dbReference>
<dbReference type="Pfam" id="PF07727">
    <property type="entry name" value="RVT_2"/>
    <property type="match status" value="1"/>
</dbReference>
<feature type="compositionally biased region" description="Low complexity" evidence="1">
    <location>
        <begin position="663"/>
        <end position="678"/>
    </location>
</feature>
<organism evidence="3 4">
    <name type="scientific">Durusdinium trenchii</name>
    <dbReference type="NCBI Taxonomy" id="1381693"/>
    <lineage>
        <taxon>Eukaryota</taxon>
        <taxon>Sar</taxon>
        <taxon>Alveolata</taxon>
        <taxon>Dinophyceae</taxon>
        <taxon>Suessiales</taxon>
        <taxon>Symbiodiniaceae</taxon>
        <taxon>Durusdinium</taxon>
    </lineage>
</organism>
<feature type="compositionally biased region" description="Low complexity" evidence="1">
    <location>
        <begin position="257"/>
        <end position="270"/>
    </location>
</feature>
<feature type="compositionally biased region" description="Low complexity" evidence="1">
    <location>
        <begin position="1282"/>
        <end position="1296"/>
    </location>
</feature>
<feature type="region of interest" description="Disordered" evidence="1">
    <location>
        <begin position="1038"/>
        <end position="1070"/>
    </location>
</feature>
<name>A0ABP0HLG8_9DINO</name>
<feature type="compositionally biased region" description="Acidic residues" evidence="1">
    <location>
        <begin position="287"/>
        <end position="305"/>
    </location>
</feature>
<feature type="compositionally biased region" description="Polar residues" evidence="1">
    <location>
        <begin position="231"/>
        <end position="254"/>
    </location>
</feature>
<sequence>MAEAEEKGSSAWYKVPTWDGNPAGFRAFKREMEWWQASMDPSTCLKYNVAARWTLRQTGVVRASCEEFTPAELAGTPEVRGEDPDTKEEIVLEPADPWAGIRKLMTALEESMGRTMLDRKGELRKQFYTDLRRLPGERISAFCSRFRTLTSEMKREGITLHSDELGWFLRNRMGLDAIRIQLLDTALRGREAYEEVEQEALRLFRDLHSEDPLHKKTALDRSPLLGRFLSQSSQSGASTHQTSLPSQAGSTFGGNKSYRSSFSSGSQRSFKPAPKVPQRSALVAEGPNEDEEAEDDEEELVPDQDEPGKSLEEVLQSEAEVLAAELEELEQEGVSPDVIEGLESGVEQAAESLVTMREARSKIAEIKKDRGYGRASGSASAVASAKSRVTGNQAIRKLVAEQTEEETFRTLCIAAHPKDVAGTRSIMEDGKATGTWRRMVVRLRVRLLWHVQGIALWLCRRPWLRYLPLPYPSISLGRQWQLQAQQMVTNGALPQKHFQKALHAEAFTASNLKDCMWLRDRLGWKLAFTEDPMLLGMLAAKSSKGMASRIRQEAIAESKIAAKKAVEAGKQLEAVRSLIGPKGGLPALKADLLKLAALVEVQVHDEITVEELKQKIKPVVQDIVAKAPMPAKSSGGASSHQEPPLHLTAKSKASAPVTPSVAPGTPSTSVGTTTQPPGLKIQDIHDLMAQQDKKYQAMLHQVMQHMMSLQQGMQANPMSPAFMTEGPMSYDLTASDSDTAMGQVGEHGWTMEEVQRAKAFEVGDFDQMTEQEKIDFNLQQVGWIQQDEQDLLKGPPERRKKPPDKPFNTQPIVGEVYTATEQVAKQARLRGHRAMASLSLETGWNFLQPEDRKACIRKVLEEDPYCLILAFPCSPWSPLTRLRKSKTLEERQRQGRTLLNFAIVLAQMQLKRGAHFIIENPKCSMAWRIPEMGKFLESAAVEQVDFDQCRFGLRSAKGFLHKKPTRVATSSTCVADELRGMVCTKDHPHQPVLGGSAVTAPAGHYPVQLARTMVKGLEKQFHAEYGKCKEVMAVDGEEVEADDEGAAETMNPFDSESDISSLGEEEDPSTRISAATRLAVKRLHENTGHRSYRRLARALVLSGAPKEVVQAAKQLKCSLCEEKKRPKSRRPSTLPSPKDVSDQVHIDVFESADITENKFYIIHCIDWVSRFQMAEAMPGKDSESICEMNTAIQERVLAYNGDITEAPPTPGRQQLPTVPEQDPALPPVGPMEFISAVSGEPELPGSGSLSRRASAMSSLGRSSVASGSAAPGTPVPALIRQASQAAPAPQTPPLSSRLESSIEDVRELEEEAASKKRTAELDTEELRDAAAAPSEEAHSVMMTTAVVQNVLKTKNALLAKYAKNPENAQVPSNVTAFKEDTFEEDFMKAAIHPLRFIKEQVERDRDDPNFTEVVDHGSWSGKWPLPSRTSWLAHETSCTLWPTGEQEVNEAKTARREIKWKTIPLHEREEYRKAAEAGWKVQTDNFAFEPLTEEESKRVKDRLRANGQLNKILHPRFIYTDKNDGKRSASSPMPLLANARLVIPGYQDETAYNVRKDAPTSARSSQHILFTMAASYEWTLWSADIKSAFLKGDLFEDGERELYITNIRVQSEDEPTLPFGRDSLAKVRKGVFGLADSPRRWYLRLHRSVTQLGWRRSQMDAAQWFLYDDKNQLQGVLVSHVDDLLMAGSSYAKRTLDKLGSELGFGSLETGCFNYCGKQIKQLPDKTVEVSMQAYHENLQPVPVPVVRKKQLESPLTPTEHRQLRAVLGSLQWLVTQVRFDMNFMLSVLQGEPPVVKTLLKANALVRLMKKDSGFKLRFPKLDLNGAGIVVVTDASLGNVSRSGGAEGTMMTKTFSQAAYLVMIGDRDLLAGREGQFTVMDARSHRLTRVRRSTYGAELLGSEEALDVGLFSRGLLAEAMGFDVLDRSESYNKDIPLAMITDAKDVFDKSTSDTPTYGSQKSLSFTVGWLREALRKERTSVQWTATENMIIDCGTKEMVYFDVKIGDDAASCLHLEIDTKRITIGLFGKDVPKTVMNFAHLCTGDKGKGSKFHRIIPNFMIQGGDFTRGDGTGGESIYGAKSGCPEAAEADGILSMANAGPNTNGSQFFITTVKTQWLDGRHVVFGKVVEGMDVVQQAPGRSAVWRQSGATRLSRRVSEVDVKPNKGLRVCKFPFDWMYSTPYLVRHALTDNFKVFLDPKQHPGPSQGHRNVGTIHKTYLRMQDTKVRKVVFPHHQLWSGSPQCKELRKSFLRAAQRCRQVLRAPKGAKGPKGARTLFVCALTIRSREALKAARDEDWSLTGRGKCPIPEEGGPELCSRAEILYCKGDNTGLVFPEDEDMLAFHNIITESGQRNFVCSEPLRVKYCAGTYCYTPAFSRKVRMRMPHCAFPRKVSSACF</sequence>
<dbReference type="InterPro" id="IPR029000">
    <property type="entry name" value="Cyclophilin-like_dom_sf"/>
</dbReference>
<reference evidence="3 4" key="1">
    <citation type="submission" date="2024-02" db="EMBL/GenBank/DDBJ databases">
        <authorList>
            <person name="Chen Y."/>
            <person name="Shah S."/>
            <person name="Dougan E. K."/>
            <person name="Thang M."/>
            <person name="Chan C."/>
        </authorList>
    </citation>
    <scope>NUCLEOTIDE SEQUENCE [LARGE SCALE GENOMIC DNA]</scope>
</reference>
<keyword evidence="4" id="KW-1185">Reference proteome</keyword>
<dbReference type="SUPFAM" id="SSF50891">
    <property type="entry name" value="Cyclophilin-like"/>
    <property type="match status" value="1"/>
</dbReference>
<feature type="region of interest" description="Disordered" evidence="1">
    <location>
        <begin position="231"/>
        <end position="308"/>
    </location>
</feature>
<dbReference type="PROSITE" id="PS50072">
    <property type="entry name" value="CSA_PPIASE_2"/>
    <property type="match status" value="1"/>
</dbReference>
<dbReference type="Pfam" id="PF00160">
    <property type="entry name" value="Pro_isomerase"/>
    <property type="match status" value="1"/>
</dbReference>
<dbReference type="Gene3D" id="2.40.100.10">
    <property type="entry name" value="Cyclophilin-like"/>
    <property type="match status" value="1"/>
</dbReference>
<feature type="region of interest" description="Disordered" evidence="1">
    <location>
        <begin position="1205"/>
        <end position="1255"/>
    </location>
</feature>
<evidence type="ECO:0000313" key="3">
    <source>
        <dbReference type="EMBL" id="CAK8990975.1"/>
    </source>
</evidence>
<dbReference type="InterPro" id="IPR013103">
    <property type="entry name" value="RVT_2"/>
</dbReference>
<feature type="domain" description="PPIase cyclophilin-type" evidence="2">
    <location>
        <begin position="2021"/>
        <end position="2137"/>
    </location>
</feature>
<protein>
    <recommendedName>
        <fullName evidence="2">PPIase cyclophilin-type domain-containing protein</fullName>
    </recommendedName>
</protein>
<dbReference type="PANTHER" id="PTHR11071">
    <property type="entry name" value="PEPTIDYL-PROLYL CIS-TRANS ISOMERASE"/>
    <property type="match status" value="1"/>
</dbReference>
<dbReference type="Proteomes" id="UP001642484">
    <property type="component" value="Unassembled WGS sequence"/>
</dbReference>
<proteinExistence type="predicted"/>
<dbReference type="InterPro" id="IPR002130">
    <property type="entry name" value="Cyclophilin-type_PPIase_dom"/>
</dbReference>
<gene>
    <name evidence="3" type="ORF">CCMP2556_LOCUS2268</name>
</gene>
<dbReference type="EMBL" id="CAXAMN010000836">
    <property type="protein sequence ID" value="CAK8990975.1"/>
    <property type="molecule type" value="Genomic_DNA"/>
</dbReference>
<dbReference type="PANTHER" id="PTHR11071:SF561">
    <property type="entry name" value="PEPTIDYL-PROLYL CIS-TRANS ISOMERASE D-RELATED"/>
    <property type="match status" value="1"/>
</dbReference>
<accession>A0ABP0HLG8</accession>
<feature type="region of interest" description="Disordered" evidence="1">
    <location>
        <begin position="1282"/>
        <end position="1337"/>
    </location>
</feature>
<comment type="caution">
    <text evidence="3">The sequence shown here is derived from an EMBL/GenBank/DDBJ whole genome shotgun (WGS) entry which is preliminary data.</text>
</comment>
<feature type="compositionally biased region" description="Low complexity" evidence="1">
    <location>
        <begin position="1243"/>
        <end position="1255"/>
    </location>
</feature>
<feature type="compositionally biased region" description="Basic and acidic residues" evidence="1">
    <location>
        <begin position="1312"/>
        <end position="1328"/>
    </location>
</feature>